<dbReference type="InterPro" id="IPR005218">
    <property type="entry name" value="Diacylglycerol/lipid_kinase"/>
</dbReference>
<name>A0A8J7Z0G4_9CYAN</name>
<dbReference type="NCBIfam" id="NF002033">
    <property type="entry name" value="PRK00861.1"/>
    <property type="match status" value="1"/>
</dbReference>
<dbReference type="Pfam" id="PF19279">
    <property type="entry name" value="YegS_C"/>
    <property type="match status" value="1"/>
</dbReference>
<dbReference type="InterPro" id="IPR001206">
    <property type="entry name" value="Diacylglycerol_kinase_cat_dom"/>
</dbReference>
<dbReference type="GO" id="GO:0016301">
    <property type="term" value="F:kinase activity"/>
    <property type="evidence" value="ECO:0007669"/>
    <property type="project" value="UniProtKB-KW"/>
</dbReference>
<proteinExistence type="predicted"/>
<evidence type="ECO:0000313" key="3">
    <source>
        <dbReference type="Proteomes" id="UP000646053"/>
    </source>
</evidence>
<dbReference type="PROSITE" id="PS50146">
    <property type="entry name" value="DAGK"/>
    <property type="match status" value="1"/>
</dbReference>
<keyword evidence="2" id="KW-0418">Kinase</keyword>
<evidence type="ECO:0000313" key="2">
    <source>
        <dbReference type="EMBL" id="NDJ15901.1"/>
    </source>
</evidence>
<dbReference type="GO" id="GO:0005829">
    <property type="term" value="C:cytosol"/>
    <property type="evidence" value="ECO:0007669"/>
    <property type="project" value="TreeGrafter"/>
</dbReference>
<dbReference type="PANTHER" id="PTHR30492:SF0">
    <property type="entry name" value="METHYLGLYOXAL SYNTHASE"/>
    <property type="match status" value="1"/>
</dbReference>
<comment type="caution">
    <text evidence="2">The sequence shown here is derived from an EMBL/GenBank/DDBJ whole genome shotgun (WGS) entry which is preliminary data.</text>
</comment>
<dbReference type="Gene3D" id="2.60.200.40">
    <property type="match status" value="1"/>
</dbReference>
<dbReference type="GO" id="GO:0019242">
    <property type="term" value="P:methylglyoxal biosynthetic process"/>
    <property type="evidence" value="ECO:0007669"/>
    <property type="project" value="InterPro"/>
</dbReference>
<dbReference type="SUPFAM" id="SSF111331">
    <property type="entry name" value="NAD kinase/diacylglycerol kinase-like"/>
    <property type="match status" value="1"/>
</dbReference>
<dbReference type="Proteomes" id="UP000646053">
    <property type="component" value="Unassembled WGS sequence"/>
</dbReference>
<gene>
    <name evidence="2" type="ORF">GS601_01125</name>
</gene>
<dbReference type="InterPro" id="IPR017438">
    <property type="entry name" value="ATP-NAD_kinase_N"/>
</dbReference>
<evidence type="ECO:0000259" key="1">
    <source>
        <dbReference type="PROSITE" id="PS50146"/>
    </source>
</evidence>
<keyword evidence="2" id="KW-0808">Transferase</keyword>
<dbReference type="NCBIfam" id="TIGR00147">
    <property type="entry name" value="YegS/Rv2252/BmrU family lipid kinase"/>
    <property type="match status" value="1"/>
</dbReference>
<organism evidence="2 3">
    <name type="scientific">Myxacorys almedinensis A</name>
    <dbReference type="NCBI Taxonomy" id="2690445"/>
    <lineage>
        <taxon>Bacteria</taxon>
        <taxon>Bacillati</taxon>
        <taxon>Cyanobacteriota</taxon>
        <taxon>Cyanophyceae</taxon>
        <taxon>Leptolyngbyales</taxon>
        <taxon>Leptolyngbyaceae</taxon>
        <taxon>Myxacorys</taxon>
        <taxon>Myxacorys almedinensis</taxon>
    </lineage>
</organism>
<reference evidence="2" key="1">
    <citation type="submission" date="2019-12" db="EMBL/GenBank/DDBJ databases">
        <title>High-Quality draft genome sequences of three cyanobacteria isolated from the limestone walls of the Old Cathedral of Coimbra.</title>
        <authorList>
            <person name="Tiago I."/>
            <person name="Soares F."/>
            <person name="Portugal A."/>
        </authorList>
    </citation>
    <scope>NUCLEOTIDE SEQUENCE</scope>
    <source>
        <strain evidence="2">A</strain>
    </source>
</reference>
<accession>A0A8J7Z0G4</accession>
<dbReference type="InterPro" id="IPR045540">
    <property type="entry name" value="YegS/DAGK_C"/>
</dbReference>
<dbReference type="InterPro" id="IPR016064">
    <property type="entry name" value="NAD/diacylglycerol_kinase_sf"/>
</dbReference>
<dbReference type="AlphaFoldDB" id="A0A8J7Z0G4"/>
<dbReference type="GO" id="GO:0008929">
    <property type="term" value="F:methylglyoxal synthase activity"/>
    <property type="evidence" value="ECO:0007669"/>
    <property type="project" value="InterPro"/>
</dbReference>
<feature type="domain" description="DAGKc" evidence="1">
    <location>
        <begin position="1"/>
        <end position="128"/>
    </location>
</feature>
<dbReference type="GO" id="GO:0005524">
    <property type="term" value="F:ATP binding"/>
    <property type="evidence" value="ECO:0007669"/>
    <property type="project" value="InterPro"/>
</dbReference>
<dbReference type="EMBL" id="WVIE01000001">
    <property type="protein sequence ID" value="NDJ15901.1"/>
    <property type="molecule type" value="Genomic_DNA"/>
</dbReference>
<protein>
    <submittedName>
        <fullName evidence="2">YegS/Rv2252/BmrU family lipid kinase</fullName>
    </submittedName>
</protein>
<sequence>MPGSVRLIFNPVAGQGDPDQELALIKTLLADLNLEVCVTSKEIGADALAEEAVQQGVDAVIASGGDGTLSAAAKALMGTGIPLGVIARGTANAFANALEIPTTIEGACKTILHQYTQKIDIASCNGQPMVLLAGIGFEAETVEKANREAKNRFGILAYVLAGLRQLRDMEQFEAEVETDDKVISFSASALTVANAAPATSVLAQGPSGLVVDDGLLDLTIVAPTNRASAITATYHLFQSAISGNPSDRDDIGYVRSRRFKVTTHPPQKVVLDGEMIGTTPVDIECIPAGLTVFLPSPNEDAIATEKLDGLPDLVIESKD</sequence>
<dbReference type="Pfam" id="PF00781">
    <property type="entry name" value="DAGK_cat"/>
    <property type="match status" value="1"/>
</dbReference>
<dbReference type="InterPro" id="IPR004363">
    <property type="entry name" value="Methylgl_synth"/>
</dbReference>
<dbReference type="GO" id="GO:0008654">
    <property type="term" value="P:phospholipid biosynthetic process"/>
    <property type="evidence" value="ECO:0007669"/>
    <property type="project" value="InterPro"/>
</dbReference>
<dbReference type="PANTHER" id="PTHR30492">
    <property type="entry name" value="METHYLGLYOXAL SYNTHASE"/>
    <property type="match status" value="1"/>
</dbReference>
<dbReference type="SMART" id="SM00046">
    <property type="entry name" value="DAGKc"/>
    <property type="match status" value="1"/>
</dbReference>
<dbReference type="Gene3D" id="3.40.50.10330">
    <property type="entry name" value="Probable inorganic polyphosphate/atp-NAD kinase, domain 1"/>
    <property type="match status" value="1"/>
</dbReference>
<keyword evidence="3" id="KW-1185">Reference proteome</keyword>
<dbReference type="RefSeq" id="WP_162421302.1">
    <property type="nucleotide sequence ID" value="NZ_WVIE01000001.1"/>
</dbReference>